<dbReference type="GO" id="GO:0005778">
    <property type="term" value="C:peroxisomal membrane"/>
    <property type="evidence" value="ECO:0007669"/>
    <property type="project" value="UniProtKB-ARBA"/>
</dbReference>
<keyword evidence="8" id="KW-1185">Reference proteome</keyword>
<evidence type="ECO:0000256" key="3">
    <source>
        <dbReference type="ARBA" id="ARBA00022989"/>
    </source>
</evidence>
<sequence length="620" mass="67328">MSTSTPLLSVPPHLLSQIPTSATPIPAPSEQSKAQAQSKKESTALPNFPPTSSSSNNASTVNPKKAGGGITKSMSLSTNVSDLLLSTLLPANLPKLPPSAIGPSSAKKGAGINMPRELSTQREGLSLPLVSNNFRRFMTRVGPIFWLQDRIEEVLFWRKPIWTWAWMMLWTFICFQPRILLLLPSFILILILLHIHEKTTPLDSLLGTSIQPSTMTDRKNALHPPSPDPSANSGKSHDSSSSNAGQGSFSTSTTRDAEGENVEKVVVPPKETESSVDIYMNLQAIQNLMGLVSDGYDYLAPKLSSFQNPNPNANTNTISTVTTLPLTFTHILLVLLPPTVLLPLTPSFLIPYLLLPLGIVPPLAFHPNLTSAIYSIPSHPLIKQVRSFVEILMLNDKLSDEVGNKRISNVQVWENERLDPKISISITGTGSGSGSGTSSSSNSSTMGSSAILNSSAGMGAGMIPPGSWSFKNLRASDKSPWAKVDLAEENKWRSVEDAPLPTSTSTSTATSDGSGSGSGSDKESQKAKLILALKEGWEWVSGEDWRIDVRGQWSENGVDPDGWLYTDDSWQNPAPTPYTEAETLSNDKHQVGGTMPGLALRRTTRRRRWWRRVYEVSSDV</sequence>
<keyword evidence="3" id="KW-1133">Transmembrane helix</keyword>
<evidence type="ECO:0000256" key="5">
    <source>
        <dbReference type="SAM" id="MobiDB-lite"/>
    </source>
</evidence>
<comment type="subcellular location">
    <subcellularLocation>
        <location evidence="1">Membrane</location>
        <topology evidence="1">Multi-pass membrane protein</topology>
    </subcellularLocation>
</comment>
<keyword evidence="2" id="KW-0812">Transmembrane</keyword>
<accession>A0AAJ8MFI4</accession>
<evidence type="ECO:0000256" key="2">
    <source>
        <dbReference type="ARBA" id="ARBA00022692"/>
    </source>
</evidence>
<feature type="region of interest" description="Disordered" evidence="5">
    <location>
        <begin position="424"/>
        <end position="450"/>
    </location>
</feature>
<evidence type="ECO:0000256" key="4">
    <source>
        <dbReference type="ARBA" id="ARBA00023136"/>
    </source>
</evidence>
<gene>
    <name evidence="7" type="ORF">I303_101930</name>
</gene>
<dbReference type="Pfam" id="PF06398">
    <property type="entry name" value="Pex24p"/>
    <property type="match status" value="1"/>
</dbReference>
<name>A0AAJ8MFI4_9TREE</name>
<evidence type="ECO:0000256" key="1">
    <source>
        <dbReference type="ARBA" id="ARBA00004141"/>
    </source>
</evidence>
<feature type="region of interest" description="Disordered" evidence="5">
    <location>
        <begin position="214"/>
        <end position="269"/>
    </location>
</feature>
<feature type="compositionally biased region" description="Polar residues" evidence="5">
    <location>
        <begin position="17"/>
        <end position="37"/>
    </location>
</feature>
<feature type="domain" description="TECPR1-like DysF" evidence="6">
    <location>
        <begin position="125"/>
        <end position="416"/>
    </location>
</feature>
<dbReference type="InterPro" id="IPR052816">
    <property type="entry name" value="Peroxisomal_Membrane_PEX28-32"/>
</dbReference>
<feature type="region of interest" description="Disordered" evidence="5">
    <location>
        <begin position="492"/>
        <end position="524"/>
    </location>
</feature>
<keyword evidence="4" id="KW-0472">Membrane</keyword>
<organism evidence="7 8">
    <name type="scientific">Kwoniella dejecticola CBS 10117</name>
    <dbReference type="NCBI Taxonomy" id="1296121"/>
    <lineage>
        <taxon>Eukaryota</taxon>
        <taxon>Fungi</taxon>
        <taxon>Dikarya</taxon>
        <taxon>Basidiomycota</taxon>
        <taxon>Agaricomycotina</taxon>
        <taxon>Tremellomycetes</taxon>
        <taxon>Tremellales</taxon>
        <taxon>Cryptococcaceae</taxon>
        <taxon>Kwoniella</taxon>
    </lineage>
</organism>
<dbReference type="Proteomes" id="UP000078595">
    <property type="component" value="Chromosome 2"/>
</dbReference>
<dbReference type="InterPro" id="IPR010482">
    <property type="entry name" value="TECPR1-like_DysF"/>
</dbReference>
<dbReference type="GO" id="GO:0007031">
    <property type="term" value="P:peroxisome organization"/>
    <property type="evidence" value="ECO:0007669"/>
    <property type="project" value="TreeGrafter"/>
</dbReference>
<feature type="region of interest" description="Disordered" evidence="5">
    <location>
        <begin position="1"/>
        <end position="70"/>
    </location>
</feature>
<evidence type="ECO:0000313" key="7">
    <source>
        <dbReference type="EMBL" id="WWC59378.1"/>
    </source>
</evidence>
<protein>
    <recommendedName>
        <fullName evidence="6">TECPR1-like DysF domain-containing protein</fullName>
    </recommendedName>
</protein>
<evidence type="ECO:0000313" key="8">
    <source>
        <dbReference type="Proteomes" id="UP000078595"/>
    </source>
</evidence>
<proteinExistence type="predicted"/>
<dbReference type="KEGG" id="kdj:28965633"/>
<feature type="compositionally biased region" description="Low complexity" evidence="5">
    <location>
        <begin position="436"/>
        <end position="449"/>
    </location>
</feature>
<dbReference type="AlphaFoldDB" id="A0AAJ8MFI4"/>
<reference evidence="7" key="1">
    <citation type="submission" date="2013-07" db="EMBL/GenBank/DDBJ databases">
        <authorList>
            <consortium name="The Broad Institute Genome Sequencing Platform"/>
            <person name="Cuomo C."/>
            <person name="Litvintseva A."/>
            <person name="Chen Y."/>
            <person name="Heitman J."/>
            <person name="Sun S."/>
            <person name="Springer D."/>
            <person name="Dromer F."/>
            <person name="Young S.K."/>
            <person name="Zeng Q."/>
            <person name="Gargeya S."/>
            <person name="Fitzgerald M."/>
            <person name="Abouelleil A."/>
            <person name="Alvarado L."/>
            <person name="Berlin A.M."/>
            <person name="Chapman S.B."/>
            <person name="Dewar J."/>
            <person name="Goldberg J."/>
            <person name="Griggs A."/>
            <person name="Gujja S."/>
            <person name="Hansen M."/>
            <person name="Howarth C."/>
            <person name="Imamovic A."/>
            <person name="Larimer J."/>
            <person name="McCowan C."/>
            <person name="Murphy C."/>
            <person name="Pearson M."/>
            <person name="Priest M."/>
            <person name="Roberts A."/>
            <person name="Saif S."/>
            <person name="Shea T."/>
            <person name="Sykes S."/>
            <person name="Wortman J."/>
            <person name="Nusbaum C."/>
            <person name="Birren B."/>
        </authorList>
    </citation>
    <scope>NUCLEOTIDE SEQUENCE</scope>
    <source>
        <strain evidence="7">CBS 10117</strain>
    </source>
</reference>
<dbReference type="PANTHER" id="PTHR28304:SF2">
    <property type="entry name" value="PEROXISOMAL MEMBRANE PROTEIN PEX29"/>
    <property type="match status" value="1"/>
</dbReference>
<dbReference type="PANTHER" id="PTHR28304">
    <property type="entry name" value="PEROXISOMAL MEMBRANE PROTEIN PEX29"/>
    <property type="match status" value="1"/>
</dbReference>
<feature type="compositionally biased region" description="Low complexity" evidence="5">
    <location>
        <begin position="230"/>
        <end position="252"/>
    </location>
</feature>
<dbReference type="RefSeq" id="XP_065824516.1">
    <property type="nucleotide sequence ID" value="XM_065968444.1"/>
</dbReference>
<dbReference type="GeneID" id="28965633"/>
<reference evidence="7" key="2">
    <citation type="submission" date="2024-02" db="EMBL/GenBank/DDBJ databases">
        <title>Comparative genomics of Cryptococcus and Kwoniella reveals pathogenesis evolution and contrasting modes of karyotype evolution via chromosome fusion or intercentromeric recombination.</title>
        <authorList>
            <person name="Coelho M.A."/>
            <person name="David-Palma M."/>
            <person name="Shea T."/>
            <person name="Bowers K."/>
            <person name="McGinley-Smith S."/>
            <person name="Mohammad A.W."/>
            <person name="Gnirke A."/>
            <person name="Yurkov A.M."/>
            <person name="Nowrousian M."/>
            <person name="Sun S."/>
            <person name="Cuomo C.A."/>
            <person name="Heitman J."/>
        </authorList>
    </citation>
    <scope>NUCLEOTIDE SEQUENCE</scope>
    <source>
        <strain evidence="7">CBS 10117</strain>
    </source>
</reference>
<feature type="compositionally biased region" description="Low complexity" evidence="5">
    <location>
        <begin position="502"/>
        <end position="513"/>
    </location>
</feature>
<evidence type="ECO:0000259" key="6">
    <source>
        <dbReference type="Pfam" id="PF06398"/>
    </source>
</evidence>
<dbReference type="EMBL" id="CP144531">
    <property type="protein sequence ID" value="WWC59378.1"/>
    <property type="molecule type" value="Genomic_DNA"/>
</dbReference>
<feature type="compositionally biased region" description="Low complexity" evidence="5">
    <location>
        <begin position="50"/>
        <end position="63"/>
    </location>
</feature>